<dbReference type="GO" id="GO:0003924">
    <property type="term" value="F:GTPase activity"/>
    <property type="evidence" value="ECO:0007669"/>
    <property type="project" value="TreeGrafter"/>
</dbReference>
<dbReference type="Pfam" id="PF03029">
    <property type="entry name" value="ATP_bind_1"/>
    <property type="match status" value="1"/>
</dbReference>
<name>A0A7C2V8Y6_9CREN</name>
<evidence type="ECO:0000256" key="4">
    <source>
        <dbReference type="ARBA" id="ARBA00023134"/>
    </source>
</evidence>
<protein>
    <submittedName>
        <fullName evidence="5">GTPase</fullName>
    </submittedName>
</protein>
<reference evidence="5" key="1">
    <citation type="journal article" date="2020" name="mSystems">
        <title>Genome- and Community-Level Interaction Insights into Carbon Utilization and Element Cycling Functions of Hydrothermarchaeota in Hydrothermal Sediment.</title>
        <authorList>
            <person name="Zhou Z."/>
            <person name="Liu Y."/>
            <person name="Xu W."/>
            <person name="Pan J."/>
            <person name="Luo Z.H."/>
            <person name="Li M."/>
        </authorList>
    </citation>
    <scope>NUCLEOTIDE SEQUENCE [LARGE SCALE GENOMIC DNA]</scope>
    <source>
        <strain evidence="5">SpSt-16</strain>
    </source>
</reference>
<keyword evidence="4" id="KW-0342">GTP-binding</keyword>
<dbReference type="PANTHER" id="PTHR21231">
    <property type="entry name" value="XPA-BINDING PROTEIN 1-RELATED"/>
    <property type="match status" value="1"/>
</dbReference>
<dbReference type="InterPro" id="IPR004130">
    <property type="entry name" value="Gpn"/>
</dbReference>
<dbReference type="GO" id="GO:0005525">
    <property type="term" value="F:GTP binding"/>
    <property type="evidence" value="ECO:0007669"/>
    <property type="project" value="UniProtKB-KW"/>
</dbReference>
<evidence type="ECO:0000256" key="1">
    <source>
        <dbReference type="ARBA" id="ARBA00005290"/>
    </source>
</evidence>
<proteinExistence type="inferred from homology"/>
<gene>
    <name evidence="5" type="ORF">ENO77_00660</name>
</gene>
<dbReference type="Gene3D" id="3.40.50.300">
    <property type="entry name" value="P-loop containing nucleotide triphosphate hydrolases"/>
    <property type="match status" value="1"/>
</dbReference>
<dbReference type="EMBL" id="DSGT01000002">
    <property type="protein sequence ID" value="HEW52686.1"/>
    <property type="molecule type" value="Genomic_DNA"/>
</dbReference>
<comment type="similarity">
    <text evidence="1">Belongs to the GPN-loop GTPase family.</text>
</comment>
<evidence type="ECO:0000313" key="5">
    <source>
        <dbReference type="EMBL" id="HEW52686.1"/>
    </source>
</evidence>
<comment type="caution">
    <text evidence="5">The sequence shown here is derived from an EMBL/GenBank/DDBJ whole genome shotgun (WGS) entry which is preliminary data.</text>
</comment>
<dbReference type="PANTHER" id="PTHR21231:SF8">
    <property type="entry name" value="GPN-LOOP GTPASE 1"/>
    <property type="match status" value="1"/>
</dbReference>
<evidence type="ECO:0000256" key="3">
    <source>
        <dbReference type="ARBA" id="ARBA00022801"/>
    </source>
</evidence>
<accession>A0A7C2V8Y6</accession>
<keyword evidence="2" id="KW-0547">Nucleotide-binding</keyword>
<organism evidence="5">
    <name type="scientific">Ignisphaera aggregans</name>
    <dbReference type="NCBI Taxonomy" id="334771"/>
    <lineage>
        <taxon>Archaea</taxon>
        <taxon>Thermoproteota</taxon>
        <taxon>Thermoprotei</taxon>
        <taxon>Desulfurococcales</taxon>
        <taxon>Desulfurococcaceae</taxon>
        <taxon>Ignisphaera</taxon>
    </lineage>
</organism>
<dbReference type="NCBIfam" id="NF010340">
    <property type="entry name" value="PRK13768.1-2"/>
    <property type="match status" value="1"/>
</dbReference>
<sequence length="262" mass="29245">MYIVYVLGPAGSGKSYLTASLKNWLEDHGLDVAVLNLDPAVSWLPYTPDADIRDYITVEDVMQKYNLGPNGGLIAAIDLSVDYVDKLVEEVEEYRPNYVIVDTPGQMEVFAFRSSGPTIMSMIKRNNKGVALFLVESTQAARPSTFMSLLILSLATLFAHKLPQILVITKSDLLSRARQERIRQWIEDPTLIASDLGREESFALHLYGEAFESLEQLITKFIVETIFTSSVTGEGLDDLYAAIQRVLAGGEDFYTEEYSEVL</sequence>
<dbReference type="InterPro" id="IPR027417">
    <property type="entry name" value="P-loop_NTPase"/>
</dbReference>
<keyword evidence="3" id="KW-0378">Hydrolase</keyword>
<dbReference type="SUPFAM" id="SSF52540">
    <property type="entry name" value="P-loop containing nucleoside triphosphate hydrolases"/>
    <property type="match status" value="1"/>
</dbReference>
<evidence type="ECO:0000256" key="2">
    <source>
        <dbReference type="ARBA" id="ARBA00022741"/>
    </source>
</evidence>
<dbReference type="AlphaFoldDB" id="A0A7C2V8Y6"/>